<keyword evidence="4" id="KW-1185">Reference proteome</keyword>
<dbReference type="Pfam" id="PF13692">
    <property type="entry name" value="Glyco_trans_1_4"/>
    <property type="match status" value="1"/>
</dbReference>
<organism evidence="3 4">
    <name type="scientific">Paraherbaspirillum soli</name>
    <dbReference type="NCBI Taxonomy" id="631222"/>
    <lineage>
        <taxon>Bacteria</taxon>
        <taxon>Pseudomonadati</taxon>
        <taxon>Pseudomonadota</taxon>
        <taxon>Betaproteobacteria</taxon>
        <taxon>Burkholderiales</taxon>
        <taxon>Oxalobacteraceae</taxon>
        <taxon>Paraherbaspirillum</taxon>
    </lineage>
</organism>
<evidence type="ECO:0000256" key="1">
    <source>
        <dbReference type="SAM" id="Phobius"/>
    </source>
</evidence>
<keyword evidence="1" id="KW-0472">Membrane</keyword>
<keyword evidence="1" id="KW-1133">Transmembrane helix</keyword>
<proteinExistence type="predicted"/>
<dbReference type="RefSeq" id="WP_379000035.1">
    <property type="nucleotide sequence ID" value="NZ_JBHSMT010000029.1"/>
</dbReference>
<dbReference type="Pfam" id="PF13579">
    <property type="entry name" value="Glyco_trans_4_4"/>
    <property type="match status" value="1"/>
</dbReference>
<dbReference type="EMBL" id="JBHSMT010000029">
    <property type="protein sequence ID" value="MFC5476144.1"/>
    <property type="molecule type" value="Genomic_DNA"/>
</dbReference>
<dbReference type="SUPFAM" id="SSF53756">
    <property type="entry name" value="UDP-Glycosyltransferase/glycogen phosphorylase"/>
    <property type="match status" value="1"/>
</dbReference>
<sequence length="409" mass="45038">MKLVVFSQYFWPENFRINDLVNAILAKNVQVDVVTGQPNYPQGQTYDGYRSWKIARQNFGGATVHRLPIVPRGSGSAIRLILNYLSFVMSGILFAPMVLRRKRVDVVLVYAISPILQAIPAIVLKWIKGAKLVIWVQDLWPESLEATGFVRNRWILKAVRIVVRWIYRNADLILVQSEAFVDPVAALANREKICYYPNSADNIFSSSAAATENCPIAGLGEGFSVVFAGNLGAAQAVETIINAAELLKDIPNIHIFLVGDGSRANWIRNAIQMRGLTNVIMGGQHPIEAMPAILSRADALLVTLKDEPIFYHTVPSKVQVYLAMGRPIIASLNGEGARIVKQADAGISCPAENAVSLAEAILHLSSMSSAERSRLGENGQQYFNTHYDGDTLVTELLSHFENLLSKSSH</sequence>
<dbReference type="Proteomes" id="UP001596045">
    <property type="component" value="Unassembled WGS sequence"/>
</dbReference>
<accession>A0ABW0MD38</accession>
<dbReference type="PANTHER" id="PTHR12526">
    <property type="entry name" value="GLYCOSYLTRANSFERASE"/>
    <property type="match status" value="1"/>
</dbReference>
<evidence type="ECO:0000259" key="2">
    <source>
        <dbReference type="Pfam" id="PF13579"/>
    </source>
</evidence>
<comment type="caution">
    <text evidence="3">The sequence shown here is derived from an EMBL/GenBank/DDBJ whole genome shotgun (WGS) entry which is preliminary data.</text>
</comment>
<dbReference type="Gene3D" id="3.40.50.2000">
    <property type="entry name" value="Glycogen Phosphorylase B"/>
    <property type="match status" value="2"/>
</dbReference>
<dbReference type="InterPro" id="IPR028098">
    <property type="entry name" value="Glyco_trans_4-like_N"/>
</dbReference>
<name>A0ABW0MD38_9BURK</name>
<feature type="transmembrane region" description="Helical" evidence="1">
    <location>
        <begin position="106"/>
        <end position="127"/>
    </location>
</feature>
<feature type="transmembrane region" description="Helical" evidence="1">
    <location>
        <begin position="81"/>
        <end position="99"/>
    </location>
</feature>
<evidence type="ECO:0000313" key="3">
    <source>
        <dbReference type="EMBL" id="MFC5476144.1"/>
    </source>
</evidence>
<evidence type="ECO:0000313" key="4">
    <source>
        <dbReference type="Proteomes" id="UP001596045"/>
    </source>
</evidence>
<dbReference type="PANTHER" id="PTHR12526:SF622">
    <property type="entry name" value="GLYCOSYLTRANSFERASE (GROUP I)"/>
    <property type="match status" value="1"/>
</dbReference>
<gene>
    <name evidence="3" type="ORF">ACFPM8_19455</name>
</gene>
<keyword evidence="1" id="KW-0812">Transmembrane</keyword>
<feature type="domain" description="Glycosyltransferase subfamily 4-like N-terminal" evidence="2">
    <location>
        <begin position="16"/>
        <end position="198"/>
    </location>
</feature>
<reference evidence="4" key="1">
    <citation type="journal article" date="2019" name="Int. J. Syst. Evol. Microbiol.">
        <title>The Global Catalogue of Microorganisms (GCM) 10K type strain sequencing project: providing services to taxonomists for standard genome sequencing and annotation.</title>
        <authorList>
            <consortium name="The Broad Institute Genomics Platform"/>
            <consortium name="The Broad Institute Genome Sequencing Center for Infectious Disease"/>
            <person name="Wu L."/>
            <person name="Ma J."/>
        </authorList>
    </citation>
    <scope>NUCLEOTIDE SEQUENCE [LARGE SCALE GENOMIC DNA]</scope>
    <source>
        <strain evidence="4">JCM 17066</strain>
    </source>
</reference>
<dbReference type="CDD" id="cd03794">
    <property type="entry name" value="GT4_WbuB-like"/>
    <property type="match status" value="1"/>
</dbReference>
<protein>
    <submittedName>
        <fullName evidence="3">Glycosyltransferase family 4 protein</fullName>
    </submittedName>
</protein>